<dbReference type="Gene3D" id="3.40.1190.10">
    <property type="entry name" value="Mur-like, catalytic domain"/>
    <property type="match status" value="1"/>
</dbReference>
<reference evidence="6 7" key="1">
    <citation type="journal article" date="2016" name="Nat. Commun.">
        <title>Thousands of microbial genomes shed light on interconnected biogeochemical processes in an aquifer system.</title>
        <authorList>
            <person name="Anantharaman K."/>
            <person name="Brown C.T."/>
            <person name="Hug L.A."/>
            <person name="Sharon I."/>
            <person name="Castelle C.J."/>
            <person name="Probst A.J."/>
            <person name="Thomas B.C."/>
            <person name="Singh A."/>
            <person name="Wilkins M.J."/>
            <person name="Karaoz U."/>
            <person name="Brodie E.L."/>
            <person name="Williams K.H."/>
            <person name="Hubbard S.S."/>
            <person name="Banfield J.F."/>
        </authorList>
    </citation>
    <scope>NUCLEOTIDE SEQUENCE [LARGE SCALE GENOMIC DNA]</scope>
</reference>
<dbReference type="GO" id="GO:0005524">
    <property type="term" value="F:ATP binding"/>
    <property type="evidence" value="ECO:0007669"/>
    <property type="project" value="UniProtKB-KW"/>
</dbReference>
<evidence type="ECO:0000256" key="3">
    <source>
        <dbReference type="ARBA" id="ARBA00022840"/>
    </source>
</evidence>
<dbReference type="Proteomes" id="UP000179059">
    <property type="component" value="Unassembled WGS sequence"/>
</dbReference>
<feature type="domain" description="Mur ligase central" evidence="5">
    <location>
        <begin position="118"/>
        <end position="222"/>
    </location>
</feature>
<name>A0A1G2CB42_9BACT</name>
<accession>A0A1G2CB42</accession>
<dbReference type="InterPro" id="IPR013221">
    <property type="entry name" value="Mur_ligase_cen"/>
</dbReference>
<dbReference type="Pfam" id="PF02875">
    <property type="entry name" value="Mur_ligase_C"/>
    <property type="match status" value="1"/>
</dbReference>
<dbReference type="PANTHER" id="PTHR43024:SF1">
    <property type="entry name" value="UDP-N-ACETYLMURAMOYL-TRIPEPTIDE--D-ALANYL-D-ALANINE LIGASE"/>
    <property type="match status" value="1"/>
</dbReference>
<dbReference type="InterPro" id="IPR036565">
    <property type="entry name" value="Mur-like_cat_sf"/>
</dbReference>
<evidence type="ECO:0000256" key="2">
    <source>
        <dbReference type="ARBA" id="ARBA00022741"/>
    </source>
</evidence>
<feature type="domain" description="Mur ligase C-terminal" evidence="4">
    <location>
        <begin position="288"/>
        <end position="412"/>
    </location>
</feature>
<dbReference type="SUPFAM" id="SSF53244">
    <property type="entry name" value="MurD-like peptide ligases, peptide-binding domain"/>
    <property type="match status" value="1"/>
</dbReference>
<dbReference type="InterPro" id="IPR051046">
    <property type="entry name" value="MurCDEF_CellWall_CoF430Synth"/>
</dbReference>
<dbReference type="PANTHER" id="PTHR43024">
    <property type="entry name" value="UDP-N-ACETYLMURAMOYL-TRIPEPTIDE--D-ALANYL-D-ALANINE LIGASE"/>
    <property type="match status" value="1"/>
</dbReference>
<dbReference type="SUPFAM" id="SSF53623">
    <property type="entry name" value="MurD-like peptide ligases, catalytic domain"/>
    <property type="match status" value="1"/>
</dbReference>
<evidence type="ECO:0008006" key="8">
    <source>
        <dbReference type="Google" id="ProtNLM"/>
    </source>
</evidence>
<gene>
    <name evidence="6" type="ORF">A2855_02430</name>
</gene>
<keyword evidence="3" id="KW-0067">ATP-binding</keyword>
<dbReference type="InterPro" id="IPR036615">
    <property type="entry name" value="Mur_ligase_C_dom_sf"/>
</dbReference>
<evidence type="ECO:0000259" key="5">
    <source>
        <dbReference type="Pfam" id="PF08245"/>
    </source>
</evidence>
<evidence type="ECO:0000313" key="7">
    <source>
        <dbReference type="Proteomes" id="UP000179059"/>
    </source>
</evidence>
<keyword evidence="2" id="KW-0547">Nucleotide-binding</keyword>
<evidence type="ECO:0000259" key="4">
    <source>
        <dbReference type="Pfam" id="PF02875"/>
    </source>
</evidence>
<dbReference type="Gene3D" id="3.90.190.20">
    <property type="entry name" value="Mur ligase, C-terminal domain"/>
    <property type="match status" value="1"/>
</dbReference>
<dbReference type="InterPro" id="IPR004101">
    <property type="entry name" value="Mur_ligase_C"/>
</dbReference>
<dbReference type="EMBL" id="MHKX01000019">
    <property type="protein sequence ID" value="OGY97989.1"/>
    <property type="molecule type" value="Genomic_DNA"/>
</dbReference>
<dbReference type="GO" id="GO:0016881">
    <property type="term" value="F:acid-amino acid ligase activity"/>
    <property type="evidence" value="ECO:0007669"/>
    <property type="project" value="InterPro"/>
</dbReference>
<dbReference type="Pfam" id="PF08245">
    <property type="entry name" value="Mur_ligase_M"/>
    <property type="match status" value="1"/>
</dbReference>
<dbReference type="STRING" id="1798647.A2855_02430"/>
<keyword evidence="1" id="KW-0436">Ligase</keyword>
<sequence length="430" mass="46446">MKRSIQKIISHILKRLAQATVLRYKPAIVGVTGSAGKTSTVLAIAAALQEERSVRPPYGNFNSDMGLPLTILGEWPQEELRLFSRDYKPGQNSFKKILFLLKVMALGAYRLAVRAPYPEVLVLEYGIDKPGDMRRLIAIARPNVTVMTAIGDTPAHVEFFESAEAVVREKARLIECLPATGTAVLNMDDDYLMGLTLRTRAEVMTFGFEPEATLAVENLEYLVKAGAPAGIAFKLKHAGATVPVRLTGALGRAQAYATAAGAAVGLIFGLNLVSICGSLEKNYRPAPHRMQLVPGIKSSLLIDDSYNASPLSMRSALETLKALPAKRRVAVLGDMLEIGEYAMEAHEKLGQFAAQAADALFLVGPRAKFIGEGARKKGFDMKDIQHFDTADEARAALQNFVATGDLVLVKGAHAMGMEALVKEIKDAAIV</sequence>
<comment type="caution">
    <text evidence="6">The sequence shown here is derived from an EMBL/GenBank/DDBJ whole genome shotgun (WGS) entry which is preliminary data.</text>
</comment>
<dbReference type="AlphaFoldDB" id="A0A1G2CB42"/>
<proteinExistence type="predicted"/>
<evidence type="ECO:0000256" key="1">
    <source>
        <dbReference type="ARBA" id="ARBA00022598"/>
    </source>
</evidence>
<protein>
    <recommendedName>
        <fullName evidence="8">UDP-N-acetylmuramoyl-tripeptide--D-alanyl-D-alanine ligase</fullName>
    </recommendedName>
</protein>
<organism evidence="6 7">
    <name type="scientific">Candidatus Liptonbacteria bacterium RIFCSPHIGHO2_01_FULL_57_28</name>
    <dbReference type="NCBI Taxonomy" id="1798647"/>
    <lineage>
        <taxon>Bacteria</taxon>
        <taxon>Candidatus Liptoniibacteriota</taxon>
    </lineage>
</organism>
<evidence type="ECO:0000313" key="6">
    <source>
        <dbReference type="EMBL" id="OGY97989.1"/>
    </source>
</evidence>